<dbReference type="InterPro" id="IPR022749">
    <property type="entry name" value="D12N6_MeTrfase_N"/>
</dbReference>
<evidence type="ECO:0000256" key="6">
    <source>
        <dbReference type="ARBA" id="ARBA00022747"/>
    </source>
</evidence>
<keyword evidence="5" id="KW-0949">S-adenosyl-L-methionine</keyword>
<dbReference type="PROSITE" id="PS00092">
    <property type="entry name" value="N6_MTASE"/>
    <property type="match status" value="1"/>
</dbReference>
<dbReference type="GO" id="GO:0032259">
    <property type="term" value="P:methylation"/>
    <property type="evidence" value="ECO:0007669"/>
    <property type="project" value="UniProtKB-KW"/>
</dbReference>
<feature type="domain" description="N6 adenine-specific DNA methyltransferase N-terminal" evidence="11">
    <location>
        <begin position="104"/>
        <end position="228"/>
    </location>
</feature>
<dbReference type="eggNOG" id="COG0286">
    <property type="taxonomic scope" value="Bacteria"/>
</dbReference>
<dbReference type="InterPro" id="IPR038333">
    <property type="entry name" value="T1MK-like_N_sf"/>
</dbReference>
<dbReference type="SUPFAM" id="SSF53335">
    <property type="entry name" value="S-adenosyl-L-methionine-dependent methyltransferases"/>
    <property type="match status" value="1"/>
</dbReference>
<feature type="region of interest" description="Disordered" evidence="8">
    <location>
        <begin position="57"/>
        <end position="89"/>
    </location>
</feature>
<keyword evidence="3" id="KW-0489">Methyltransferase</keyword>
<evidence type="ECO:0000313" key="12">
    <source>
        <dbReference type="EMBL" id="EDM77763.1"/>
    </source>
</evidence>
<evidence type="ECO:0000256" key="5">
    <source>
        <dbReference type="ARBA" id="ARBA00022691"/>
    </source>
</evidence>
<dbReference type="GO" id="GO:0008170">
    <property type="term" value="F:N-methyltransferase activity"/>
    <property type="evidence" value="ECO:0007669"/>
    <property type="project" value="InterPro"/>
</dbReference>
<keyword evidence="13" id="KW-1185">Reference proteome</keyword>
<reference evidence="12 13" key="1">
    <citation type="submission" date="2007-06" db="EMBL/GenBank/DDBJ databases">
        <authorList>
            <person name="Shimkets L."/>
            <person name="Ferriera S."/>
            <person name="Johnson J."/>
            <person name="Kravitz S."/>
            <person name="Beeson K."/>
            <person name="Sutton G."/>
            <person name="Rogers Y.-H."/>
            <person name="Friedman R."/>
            <person name="Frazier M."/>
            <person name="Venter J.C."/>
        </authorList>
    </citation>
    <scope>NUCLEOTIDE SEQUENCE [LARGE SCALE GENOMIC DNA]</scope>
    <source>
        <strain evidence="12 13">SIR-1</strain>
    </source>
</reference>
<dbReference type="Gene3D" id="3.40.50.150">
    <property type="entry name" value="Vaccinia Virus protein VP39"/>
    <property type="match status" value="1"/>
</dbReference>
<evidence type="ECO:0000256" key="9">
    <source>
        <dbReference type="SAM" id="Phobius"/>
    </source>
</evidence>
<dbReference type="AlphaFoldDB" id="A6G8I6"/>
<evidence type="ECO:0000256" key="2">
    <source>
        <dbReference type="ARBA" id="ARBA00011900"/>
    </source>
</evidence>
<keyword evidence="4" id="KW-0808">Transferase</keyword>
<dbReference type="Gene3D" id="1.20.1260.30">
    <property type="match status" value="1"/>
</dbReference>
<feature type="domain" description="DNA methylase adenine-specific" evidence="10">
    <location>
        <begin position="239"/>
        <end position="549"/>
    </location>
</feature>
<dbReference type="Proteomes" id="UP000005801">
    <property type="component" value="Unassembled WGS sequence"/>
</dbReference>
<evidence type="ECO:0000256" key="8">
    <source>
        <dbReference type="SAM" id="MobiDB-lite"/>
    </source>
</evidence>
<dbReference type="PANTHER" id="PTHR42933:SF3">
    <property type="entry name" value="TYPE I RESTRICTION ENZYME MJAVIII METHYLASE SUBUNIT"/>
    <property type="match status" value="1"/>
</dbReference>
<dbReference type="InterPro" id="IPR002052">
    <property type="entry name" value="DNA_methylase_N6_adenine_CS"/>
</dbReference>
<evidence type="ECO:0000256" key="4">
    <source>
        <dbReference type="ARBA" id="ARBA00022679"/>
    </source>
</evidence>
<comment type="catalytic activity">
    <reaction evidence="7">
        <text>a 2'-deoxyadenosine in DNA + S-adenosyl-L-methionine = an N(6)-methyl-2'-deoxyadenosine in DNA + S-adenosyl-L-homocysteine + H(+)</text>
        <dbReference type="Rhea" id="RHEA:15197"/>
        <dbReference type="Rhea" id="RHEA-COMP:12418"/>
        <dbReference type="Rhea" id="RHEA-COMP:12419"/>
        <dbReference type="ChEBI" id="CHEBI:15378"/>
        <dbReference type="ChEBI" id="CHEBI:57856"/>
        <dbReference type="ChEBI" id="CHEBI:59789"/>
        <dbReference type="ChEBI" id="CHEBI:90615"/>
        <dbReference type="ChEBI" id="CHEBI:90616"/>
        <dbReference type="EC" id="2.1.1.72"/>
    </reaction>
</comment>
<feature type="compositionally biased region" description="Basic residues" evidence="8">
    <location>
        <begin position="61"/>
        <end position="73"/>
    </location>
</feature>
<organism evidence="12 13">
    <name type="scientific">Plesiocystis pacifica SIR-1</name>
    <dbReference type="NCBI Taxonomy" id="391625"/>
    <lineage>
        <taxon>Bacteria</taxon>
        <taxon>Pseudomonadati</taxon>
        <taxon>Myxococcota</taxon>
        <taxon>Polyangia</taxon>
        <taxon>Nannocystales</taxon>
        <taxon>Nannocystaceae</taxon>
        <taxon>Plesiocystis</taxon>
    </lineage>
</organism>
<keyword evidence="9" id="KW-0812">Transmembrane</keyword>
<dbReference type="EC" id="2.1.1.72" evidence="2"/>
<evidence type="ECO:0000256" key="1">
    <source>
        <dbReference type="ARBA" id="ARBA00006594"/>
    </source>
</evidence>
<evidence type="ECO:0000259" key="11">
    <source>
        <dbReference type="Pfam" id="PF12161"/>
    </source>
</evidence>
<dbReference type="PANTHER" id="PTHR42933">
    <property type="entry name" value="SLR6095 PROTEIN"/>
    <property type="match status" value="1"/>
</dbReference>
<protein>
    <recommendedName>
        <fullName evidence="2">site-specific DNA-methyltransferase (adenine-specific)</fullName>
        <ecNumber evidence="2">2.1.1.72</ecNumber>
    </recommendedName>
</protein>
<evidence type="ECO:0000259" key="10">
    <source>
        <dbReference type="Pfam" id="PF02384"/>
    </source>
</evidence>
<proteinExistence type="inferred from homology"/>
<dbReference type="RefSeq" id="WP_006973031.1">
    <property type="nucleotide sequence ID" value="NZ_ABCS01000040.1"/>
</dbReference>
<name>A6G8I6_9BACT</name>
<accession>A6G8I6</accession>
<keyword evidence="9" id="KW-0472">Membrane</keyword>
<dbReference type="STRING" id="391625.PPSIR1_38314"/>
<gene>
    <name evidence="12" type="ORF">PPSIR1_38314</name>
</gene>
<dbReference type="GO" id="GO:0009007">
    <property type="term" value="F:site-specific DNA-methyltransferase (adenine-specific) activity"/>
    <property type="evidence" value="ECO:0007669"/>
    <property type="project" value="UniProtKB-EC"/>
</dbReference>
<dbReference type="Pfam" id="PF12161">
    <property type="entry name" value="HsdM_N"/>
    <property type="match status" value="1"/>
</dbReference>
<comment type="caution">
    <text evidence="12">The sequence shown here is derived from an EMBL/GenBank/DDBJ whole genome shotgun (WGS) entry which is preliminary data.</text>
</comment>
<feature type="transmembrane region" description="Helical" evidence="9">
    <location>
        <begin position="454"/>
        <end position="475"/>
    </location>
</feature>
<dbReference type="Pfam" id="PF02384">
    <property type="entry name" value="N6_Mtase"/>
    <property type="match status" value="1"/>
</dbReference>
<dbReference type="EMBL" id="ABCS01000040">
    <property type="protein sequence ID" value="EDM77763.1"/>
    <property type="molecule type" value="Genomic_DNA"/>
</dbReference>
<evidence type="ECO:0000256" key="7">
    <source>
        <dbReference type="ARBA" id="ARBA00047942"/>
    </source>
</evidence>
<evidence type="ECO:0000313" key="13">
    <source>
        <dbReference type="Proteomes" id="UP000005801"/>
    </source>
</evidence>
<sequence>MLVDALMSRRSAKLREVLDRLLLKDLKAICDTHGLDRKARAKATLIARILGEDDPPVVTKSKAKTKPKSKPKAQLKTARPRQGELPLGLSGGAEQVEQVNLSKLESHLWEAANILRGSPVDRTDWKSYILPLLFFKRICDAWDEEREDMLKAYDGQVFPDEFRFDVPDGCHWRVVRGATKHVGKAIRDAMRGIEQANQDKLLGVFGDASWTNKERLPDDLLKDLIEHFSKLSLGNKAVKNDVIGDAYEYLIKKFADSTNKKAGEFYTPRSVVRLMVDTLDPQEGETIYDPACGTGGMLLAAVEHVKDAGGDPRTFFGKLFGQEKNLTTASVARMNLQLHGVEEFDIRRGDTLRRPAFASAEDHSLRQFDIVLANPPFSLKNWGRDVWESDPWGRAFAGLPTDKSGDFAWVQHMVKSMAPGHGRMAVVLPQGALFRGGAEGKIRKKLLELDRIEVVIGLAPNLFYGTGLAACILVLRMTKPAARKKKVLVVDGSSLFRKGRAQNHLEPEHGAQMLSWVRAFEDVEDRARVVSLDEIEEEDWTLNISRYVLPPIGKDIPPLPEAVADFKAALARCREAEEALRREMNEGGWLA</sequence>
<dbReference type="InterPro" id="IPR003356">
    <property type="entry name" value="DNA_methylase_A-5"/>
</dbReference>
<keyword evidence="6" id="KW-0680">Restriction system</keyword>
<dbReference type="GO" id="GO:0003677">
    <property type="term" value="F:DNA binding"/>
    <property type="evidence" value="ECO:0007669"/>
    <property type="project" value="InterPro"/>
</dbReference>
<evidence type="ECO:0000256" key="3">
    <source>
        <dbReference type="ARBA" id="ARBA00022603"/>
    </source>
</evidence>
<dbReference type="GO" id="GO:0009307">
    <property type="term" value="P:DNA restriction-modification system"/>
    <property type="evidence" value="ECO:0007669"/>
    <property type="project" value="UniProtKB-KW"/>
</dbReference>
<dbReference type="InterPro" id="IPR051537">
    <property type="entry name" value="DNA_Adenine_Mtase"/>
</dbReference>
<comment type="similarity">
    <text evidence="1">Belongs to the N(4)/N(6)-methyltransferase family.</text>
</comment>
<dbReference type="InterPro" id="IPR029063">
    <property type="entry name" value="SAM-dependent_MTases_sf"/>
</dbReference>
<keyword evidence="9" id="KW-1133">Transmembrane helix</keyword>
<dbReference type="PRINTS" id="PR00507">
    <property type="entry name" value="N12N6MTFRASE"/>
</dbReference>